<evidence type="ECO:0000256" key="2">
    <source>
        <dbReference type="ARBA" id="ARBA00022741"/>
    </source>
</evidence>
<evidence type="ECO:0000259" key="10">
    <source>
        <dbReference type="PROSITE" id="PS51192"/>
    </source>
</evidence>
<dbReference type="PANTHER" id="PTHR47959:SF1">
    <property type="entry name" value="ATP-DEPENDENT RNA HELICASE DBPA"/>
    <property type="match status" value="1"/>
</dbReference>
<dbReference type="GO" id="GO:0003724">
    <property type="term" value="F:RNA helicase activity"/>
    <property type="evidence" value="ECO:0007669"/>
    <property type="project" value="UniProtKB-EC"/>
</dbReference>
<feature type="region of interest" description="Disordered" evidence="9">
    <location>
        <begin position="515"/>
        <end position="536"/>
    </location>
</feature>
<feature type="compositionally biased region" description="Acidic residues" evidence="9">
    <location>
        <begin position="433"/>
        <end position="443"/>
    </location>
</feature>
<dbReference type="EMBL" id="JAEFCI010007807">
    <property type="protein sequence ID" value="KAG5458849.1"/>
    <property type="molecule type" value="Genomic_DNA"/>
</dbReference>
<organism evidence="11 12">
    <name type="scientific">Olpidium bornovanus</name>
    <dbReference type="NCBI Taxonomy" id="278681"/>
    <lineage>
        <taxon>Eukaryota</taxon>
        <taxon>Fungi</taxon>
        <taxon>Fungi incertae sedis</taxon>
        <taxon>Olpidiomycota</taxon>
        <taxon>Olpidiomycotina</taxon>
        <taxon>Olpidiomycetes</taxon>
        <taxon>Olpidiales</taxon>
        <taxon>Olpidiaceae</taxon>
        <taxon>Olpidium</taxon>
    </lineage>
</organism>
<feature type="compositionally biased region" description="Low complexity" evidence="9">
    <location>
        <begin position="64"/>
        <end position="90"/>
    </location>
</feature>
<dbReference type="Gene3D" id="3.40.50.300">
    <property type="entry name" value="P-loop containing nucleotide triphosphate hydrolases"/>
    <property type="match status" value="1"/>
</dbReference>
<dbReference type="SUPFAM" id="SSF52540">
    <property type="entry name" value="P-loop containing nucleoside triphosphate hydrolases"/>
    <property type="match status" value="1"/>
</dbReference>
<proteinExistence type="predicted"/>
<dbReference type="Pfam" id="PF00270">
    <property type="entry name" value="DEAD"/>
    <property type="match status" value="1"/>
</dbReference>
<dbReference type="GO" id="GO:0005829">
    <property type="term" value="C:cytosol"/>
    <property type="evidence" value="ECO:0007669"/>
    <property type="project" value="TreeGrafter"/>
</dbReference>
<dbReference type="PANTHER" id="PTHR47959">
    <property type="entry name" value="ATP-DEPENDENT RNA HELICASE RHLE-RELATED"/>
    <property type="match status" value="1"/>
</dbReference>
<dbReference type="InterPro" id="IPR050079">
    <property type="entry name" value="DEAD_box_RNA_helicase"/>
</dbReference>
<dbReference type="SMART" id="SM00487">
    <property type="entry name" value="DEXDc"/>
    <property type="match status" value="1"/>
</dbReference>
<name>A0A8H7ZSW8_9FUNG</name>
<evidence type="ECO:0000256" key="5">
    <source>
        <dbReference type="ARBA" id="ARBA00022840"/>
    </source>
</evidence>
<feature type="region of interest" description="Disordered" evidence="9">
    <location>
        <begin position="64"/>
        <end position="100"/>
    </location>
</feature>
<keyword evidence="4" id="KW-0347">Helicase</keyword>
<accession>A0A8H7ZSW8</accession>
<dbReference type="GO" id="GO:0016787">
    <property type="term" value="F:hydrolase activity"/>
    <property type="evidence" value="ECO:0007669"/>
    <property type="project" value="UniProtKB-KW"/>
</dbReference>
<dbReference type="EC" id="3.6.4.13" evidence="1"/>
<evidence type="ECO:0000256" key="9">
    <source>
        <dbReference type="SAM" id="MobiDB-lite"/>
    </source>
</evidence>
<dbReference type="GO" id="GO:0003723">
    <property type="term" value="F:RNA binding"/>
    <property type="evidence" value="ECO:0007669"/>
    <property type="project" value="UniProtKB-KW"/>
</dbReference>
<evidence type="ECO:0000256" key="7">
    <source>
        <dbReference type="ARBA" id="ARBA00047984"/>
    </source>
</evidence>
<dbReference type="Proteomes" id="UP000673691">
    <property type="component" value="Unassembled WGS sequence"/>
</dbReference>
<evidence type="ECO:0000313" key="12">
    <source>
        <dbReference type="Proteomes" id="UP000673691"/>
    </source>
</evidence>
<dbReference type="PROSITE" id="PS51192">
    <property type="entry name" value="HELICASE_ATP_BIND_1"/>
    <property type="match status" value="1"/>
</dbReference>
<dbReference type="GO" id="GO:0005524">
    <property type="term" value="F:ATP binding"/>
    <property type="evidence" value="ECO:0007669"/>
    <property type="project" value="UniProtKB-KW"/>
</dbReference>
<dbReference type="InterPro" id="IPR027417">
    <property type="entry name" value="P-loop_NTPase"/>
</dbReference>
<keyword evidence="6" id="KW-0694">RNA-binding</keyword>
<feature type="region of interest" description="Disordered" evidence="9">
    <location>
        <begin position="416"/>
        <end position="460"/>
    </location>
</feature>
<feature type="coiled-coil region" evidence="8">
    <location>
        <begin position="100"/>
        <end position="172"/>
    </location>
</feature>
<keyword evidence="12" id="KW-1185">Reference proteome</keyword>
<comment type="caution">
    <text evidence="11">The sequence shown here is derived from an EMBL/GenBank/DDBJ whole genome shotgun (WGS) entry which is preliminary data.</text>
</comment>
<evidence type="ECO:0000256" key="6">
    <source>
        <dbReference type="ARBA" id="ARBA00022884"/>
    </source>
</evidence>
<evidence type="ECO:0000256" key="4">
    <source>
        <dbReference type="ARBA" id="ARBA00022806"/>
    </source>
</evidence>
<dbReference type="InterPro" id="IPR014001">
    <property type="entry name" value="Helicase_ATP-bd"/>
</dbReference>
<dbReference type="InterPro" id="IPR011545">
    <property type="entry name" value="DEAD/DEAH_box_helicase_dom"/>
</dbReference>
<evidence type="ECO:0000313" key="11">
    <source>
        <dbReference type="EMBL" id="KAG5458849.1"/>
    </source>
</evidence>
<dbReference type="AlphaFoldDB" id="A0A8H7ZSW8"/>
<evidence type="ECO:0000256" key="3">
    <source>
        <dbReference type="ARBA" id="ARBA00022801"/>
    </source>
</evidence>
<keyword evidence="2" id="KW-0547">Nucleotide-binding</keyword>
<evidence type="ECO:0000256" key="1">
    <source>
        <dbReference type="ARBA" id="ARBA00012552"/>
    </source>
</evidence>
<protein>
    <recommendedName>
        <fullName evidence="1">RNA helicase</fullName>
        <ecNumber evidence="1">3.6.4.13</ecNumber>
    </recommendedName>
</protein>
<reference evidence="11 12" key="1">
    <citation type="journal article" name="Sci. Rep.">
        <title>Genome-scale phylogenetic analyses confirm Olpidium as the closest living zoosporic fungus to the non-flagellated, terrestrial fungi.</title>
        <authorList>
            <person name="Chang Y."/>
            <person name="Rochon D."/>
            <person name="Sekimoto S."/>
            <person name="Wang Y."/>
            <person name="Chovatia M."/>
            <person name="Sandor L."/>
            <person name="Salamov A."/>
            <person name="Grigoriev I.V."/>
            <person name="Stajich J.E."/>
            <person name="Spatafora J.W."/>
        </authorList>
    </citation>
    <scope>NUCLEOTIDE SEQUENCE [LARGE SCALE GENOMIC DNA]</scope>
    <source>
        <strain evidence="11">S191</strain>
    </source>
</reference>
<keyword evidence="8" id="KW-0175">Coiled coil</keyword>
<gene>
    <name evidence="11" type="ORF">BJ554DRAFT_850</name>
</gene>
<evidence type="ECO:0000256" key="8">
    <source>
        <dbReference type="SAM" id="Coils"/>
    </source>
</evidence>
<feature type="domain" description="Helicase ATP-binding" evidence="10">
    <location>
        <begin position="278"/>
        <end position="478"/>
    </location>
</feature>
<comment type="catalytic activity">
    <reaction evidence="7">
        <text>ATP + H2O = ADP + phosphate + H(+)</text>
        <dbReference type="Rhea" id="RHEA:13065"/>
        <dbReference type="ChEBI" id="CHEBI:15377"/>
        <dbReference type="ChEBI" id="CHEBI:15378"/>
        <dbReference type="ChEBI" id="CHEBI:30616"/>
        <dbReference type="ChEBI" id="CHEBI:43474"/>
        <dbReference type="ChEBI" id="CHEBI:456216"/>
        <dbReference type="EC" id="3.6.4.13"/>
    </reaction>
</comment>
<sequence length="591" mass="63075">MLPATLRCPCRSRPRALLLLLLPRETPASGALARPRPLTGADAAAGGTLPAARRRFHRTAIPGSEAAAAAPAAEENGAGAPGSRADAAPAERPPPTRPTKTQLLKDLARLKAELAAAQSAYEARSKRRAKAGAAPTFAPVEEQRLEELKAAVKAAKAALKAAKAAVKAAKAAPTDKPVPPAGDDGNELPEACPNATPQESGIAPLKYLKTWSWLVKHGLDERLAENAKQRGWPQPLTIQERIIPDVLKGYNVRAPNGTSEPFRFRRFQTLLADLFLDAFCVGRHPQVVASARTGEGKTAAFVLPVLHRLLEMKAAGEDPELSKREFLAPQAIVLAPTAELSRQIADEINKLAVGLPVRAAAIYQPGEPLGVQLRRARTADIIVGTAGRILSHVEGPMSPAERKRKLAATGKACADEGLRPLANEPGTDAFEGVGDDSVPDEQEGDGKRPNSAENVGPRPHQKSYMLLGDVRFLVLDECFGTVQAASTGFRTGPDQGEGKARRNVKCSAVRRSASTTLRRPRRGLGADDAGDRNVGDAFARGASQHFEFRSHAQSLRLEPCHERPTQQYVVYIAAPPSLFFLSRPSAGAYLI</sequence>
<dbReference type="OrthoDB" id="3260945at2759"/>
<keyword evidence="5" id="KW-0067">ATP-binding</keyword>
<keyword evidence="3" id="KW-0378">Hydrolase</keyword>